<keyword evidence="3" id="KW-0808">Transferase</keyword>
<dbReference type="GO" id="GO:0006513">
    <property type="term" value="P:protein monoubiquitination"/>
    <property type="evidence" value="ECO:0007669"/>
    <property type="project" value="TreeGrafter"/>
</dbReference>
<sequence>MTPRPEASGADADAIEIQAQVLQTTLAEVSILRQQAGNNEADHDDGGAGTAPDCCVICLDTISEPCTALPCSHAHFDFLCLLSWLQQRPSCPLCQSAVYKVKYTDAKAVDSVYRVPNAPRTRKEDESREPATSARTSWRSEGVPTGLGFRPRNSNHYRRRGPELVTPSPDQAIEHRRNIYRHKLYSLHVGSNRLSQYKPPPTPDEFAATPHLVSRARLWIRRELQVFAFLASTSPPATATATTPSSFTSLAQTKEHTRRRNNAEFLLEYIIAILKTVDMQGSAGQAEAMLSDFLGREHARLFLHELRSWLRSPSQTVAAWDREVQYPDPEVVCQAQQKRSLAEGEATTAGSDAERATRKRDDGGGSGRKRRHGELVDSEEHDPSRSRHRSTRTRDRDFDR</sequence>
<dbReference type="AlphaFoldDB" id="A0AAE0XBJ5"/>
<evidence type="ECO:0000256" key="5">
    <source>
        <dbReference type="ARBA" id="ARBA00023163"/>
    </source>
</evidence>
<evidence type="ECO:0000313" key="9">
    <source>
        <dbReference type="EMBL" id="KAK3689619.1"/>
    </source>
</evidence>
<dbReference type="PANTHER" id="PTHR46077:SF1">
    <property type="entry name" value="TOP1 BINDING ARGININE_SERINE RICH PROTEIN, E3 UBIQUITIN LIGASE"/>
    <property type="match status" value="1"/>
</dbReference>
<evidence type="ECO:0000256" key="6">
    <source>
        <dbReference type="PROSITE-ProRule" id="PRU00175"/>
    </source>
</evidence>
<feature type="compositionally biased region" description="Low complexity" evidence="7">
    <location>
        <begin position="235"/>
        <end position="251"/>
    </location>
</feature>
<dbReference type="GO" id="GO:0000209">
    <property type="term" value="P:protein polyubiquitination"/>
    <property type="evidence" value="ECO:0007669"/>
    <property type="project" value="TreeGrafter"/>
</dbReference>
<evidence type="ECO:0000256" key="1">
    <source>
        <dbReference type="ARBA" id="ARBA00000900"/>
    </source>
</evidence>
<evidence type="ECO:0000256" key="2">
    <source>
        <dbReference type="ARBA" id="ARBA00012483"/>
    </source>
</evidence>
<dbReference type="SMART" id="SM00184">
    <property type="entry name" value="RING"/>
    <property type="match status" value="1"/>
</dbReference>
<comment type="catalytic activity">
    <reaction evidence="1">
        <text>S-ubiquitinyl-[E2 ubiquitin-conjugating enzyme]-L-cysteine + [acceptor protein]-L-lysine = [E2 ubiquitin-conjugating enzyme]-L-cysteine + N(6)-ubiquitinyl-[acceptor protein]-L-lysine.</text>
        <dbReference type="EC" id="2.3.2.27"/>
    </reaction>
</comment>
<feature type="compositionally biased region" description="Basic and acidic residues" evidence="7">
    <location>
        <begin position="352"/>
        <end position="363"/>
    </location>
</feature>
<comment type="caution">
    <text evidence="9">The sequence shown here is derived from an EMBL/GenBank/DDBJ whole genome shotgun (WGS) entry which is preliminary data.</text>
</comment>
<keyword evidence="4" id="KW-0805">Transcription regulation</keyword>
<dbReference type="Pfam" id="PF13639">
    <property type="entry name" value="zf-RING_2"/>
    <property type="match status" value="1"/>
</dbReference>
<keyword evidence="6" id="KW-0862">Zinc</keyword>
<dbReference type="EC" id="2.3.2.27" evidence="2"/>
<reference evidence="9" key="1">
    <citation type="journal article" date="2023" name="Mol. Phylogenet. Evol.">
        <title>Genome-scale phylogeny and comparative genomics of the fungal order Sordariales.</title>
        <authorList>
            <person name="Hensen N."/>
            <person name="Bonometti L."/>
            <person name="Westerberg I."/>
            <person name="Brannstrom I.O."/>
            <person name="Guillou S."/>
            <person name="Cros-Aarteil S."/>
            <person name="Calhoun S."/>
            <person name="Haridas S."/>
            <person name="Kuo A."/>
            <person name="Mondo S."/>
            <person name="Pangilinan J."/>
            <person name="Riley R."/>
            <person name="LaButti K."/>
            <person name="Andreopoulos B."/>
            <person name="Lipzen A."/>
            <person name="Chen C."/>
            <person name="Yan M."/>
            <person name="Daum C."/>
            <person name="Ng V."/>
            <person name="Clum A."/>
            <person name="Steindorff A."/>
            <person name="Ohm R.A."/>
            <person name="Martin F."/>
            <person name="Silar P."/>
            <person name="Natvig D.O."/>
            <person name="Lalanne C."/>
            <person name="Gautier V."/>
            <person name="Ament-Velasquez S.L."/>
            <person name="Kruys A."/>
            <person name="Hutchinson M.I."/>
            <person name="Powell A.J."/>
            <person name="Barry K."/>
            <person name="Miller A.N."/>
            <person name="Grigoriev I.V."/>
            <person name="Debuchy R."/>
            <person name="Gladieux P."/>
            <person name="Hiltunen Thoren M."/>
            <person name="Johannesson H."/>
        </authorList>
    </citation>
    <scope>NUCLEOTIDE SEQUENCE</scope>
    <source>
        <strain evidence="9">CBS 314.62</strain>
    </source>
</reference>
<organism evidence="9 10">
    <name type="scientific">Podospora appendiculata</name>
    <dbReference type="NCBI Taxonomy" id="314037"/>
    <lineage>
        <taxon>Eukaryota</taxon>
        <taxon>Fungi</taxon>
        <taxon>Dikarya</taxon>
        <taxon>Ascomycota</taxon>
        <taxon>Pezizomycotina</taxon>
        <taxon>Sordariomycetes</taxon>
        <taxon>Sordariomycetidae</taxon>
        <taxon>Sordariales</taxon>
        <taxon>Podosporaceae</taxon>
        <taxon>Podospora</taxon>
    </lineage>
</organism>
<accession>A0AAE0XBJ5</accession>
<dbReference type="InterPro" id="IPR013083">
    <property type="entry name" value="Znf_RING/FYVE/PHD"/>
</dbReference>
<evidence type="ECO:0000256" key="7">
    <source>
        <dbReference type="SAM" id="MobiDB-lite"/>
    </source>
</evidence>
<keyword evidence="6" id="KW-0863">Zinc-finger</keyword>
<reference evidence="9" key="2">
    <citation type="submission" date="2023-06" db="EMBL/GenBank/DDBJ databases">
        <authorList>
            <consortium name="Lawrence Berkeley National Laboratory"/>
            <person name="Haridas S."/>
            <person name="Hensen N."/>
            <person name="Bonometti L."/>
            <person name="Westerberg I."/>
            <person name="Brannstrom I.O."/>
            <person name="Guillou S."/>
            <person name="Cros-Aarteil S."/>
            <person name="Calhoun S."/>
            <person name="Kuo A."/>
            <person name="Mondo S."/>
            <person name="Pangilinan J."/>
            <person name="Riley R."/>
            <person name="Labutti K."/>
            <person name="Andreopoulos B."/>
            <person name="Lipzen A."/>
            <person name="Chen C."/>
            <person name="Yanf M."/>
            <person name="Daum C."/>
            <person name="Ng V."/>
            <person name="Clum A."/>
            <person name="Steindorff A."/>
            <person name="Ohm R."/>
            <person name="Martin F."/>
            <person name="Silar P."/>
            <person name="Natvig D."/>
            <person name="Lalanne C."/>
            <person name="Gautier V."/>
            <person name="Ament-Velasquez S.L."/>
            <person name="Kruys A."/>
            <person name="Hutchinson M.I."/>
            <person name="Powell A.J."/>
            <person name="Barry K."/>
            <person name="Miller A.N."/>
            <person name="Grigoriev I.V."/>
            <person name="Debuchy R."/>
            <person name="Gladieux P."/>
            <person name="Thoren M.H."/>
            <person name="Johannesson H."/>
        </authorList>
    </citation>
    <scope>NUCLEOTIDE SEQUENCE</scope>
    <source>
        <strain evidence="9">CBS 314.62</strain>
    </source>
</reference>
<dbReference type="GO" id="GO:0008270">
    <property type="term" value="F:zinc ion binding"/>
    <property type="evidence" value="ECO:0007669"/>
    <property type="project" value="UniProtKB-KW"/>
</dbReference>
<dbReference type="Gene3D" id="3.30.40.10">
    <property type="entry name" value="Zinc/RING finger domain, C3HC4 (zinc finger)"/>
    <property type="match status" value="1"/>
</dbReference>
<dbReference type="SUPFAM" id="SSF57850">
    <property type="entry name" value="RING/U-box"/>
    <property type="match status" value="1"/>
</dbReference>
<dbReference type="InterPro" id="IPR001841">
    <property type="entry name" value="Znf_RING"/>
</dbReference>
<evidence type="ECO:0000313" key="10">
    <source>
        <dbReference type="Proteomes" id="UP001270362"/>
    </source>
</evidence>
<gene>
    <name evidence="9" type="ORF">B0T22DRAFT_499287</name>
</gene>
<dbReference type="EMBL" id="JAULSO010000002">
    <property type="protein sequence ID" value="KAK3689619.1"/>
    <property type="molecule type" value="Genomic_DNA"/>
</dbReference>
<dbReference type="GO" id="GO:0061630">
    <property type="term" value="F:ubiquitin protein ligase activity"/>
    <property type="evidence" value="ECO:0007669"/>
    <property type="project" value="UniProtKB-EC"/>
</dbReference>
<evidence type="ECO:0000256" key="4">
    <source>
        <dbReference type="ARBA" id="ARBA00023015"/>
    </source>
</evidence>
<proteinExistence type="predicted"/>
<feature type="domain" description="RING-type" evidence="8">
    <location>
        <begin position="55"/>
        <end position="95"/>
    </location>
</feature>
<feature type="region of interest" description="Disordered" evidence="7">
    <location>
        <begin position="335"/>
        <end position="400"/>
    </location>
</feature>
<keyword evidence="6" id="KW-0479">Metal-binding</keyword>
<evidence type="ECO:0000256" key="3">
    <source>
        <dbReference type="ARBA" id="ARBA00022679"/>
    </source>
</evidence>
<keyword evidence="10" id="KW-1185">Reference proteome</keyword>
<feature type="region of interest" description="Disordered" evidence="7">
    <location>
        <begin position="235"/>
        <end position="255"/>
    </location>
</feature>
<feature type="region of interest" description="Disordered" evidence="7">
    <location>
        <begin position="117"/>
        <end position="168"/>
    </location>
</feature>
<dbReference type="PROSITE" id="PS50089">
    <property type="entry name" value="ZF_RING_2"/>
    <property type="match status" value="1"/>
</dbReference>
<name>A0AAE0XBJ5_9PEZI</name>
<evidence type="ECO:0000259" key="8">
    <source>
        <dbReference type="PROSITE" id="PS50089"/>
    </source>
</evidence>
<keyword evidence="5" id="KW-0804">Transcription</keyword>
<dbReference type="PANTHER" id="PTHR46077">
    <property type="entry name" value="E3 UBIQUITIN-PROTEIN LIGASE TOPORS"/>
    <property type="match status" value="1"/>
</dbReference>
<dbReference type="Proteomes" id="UP001270362">
    <property type="component" value="Unassembled WGS sequence"/>
</dbReference>
<protein>
    <recommendedName>
        <fullName evidence="2">RING-type E3 ubiquitin transferase</fullName>
        <ecNumber evidence="2">2.3.2.27</ecNumber>
    </recommendedName>
</protein>